<dbReference type="EMBL" id="AAMD01000037">
    <property type="protein sequence ID" value="EAU67263.1"/>
    <property type="molecule type" value="Genomic_DNA"/>
</dbReference>
<dbReference type="PANTHER" id="PTHR30055">
    <property type="entry name" value="HTH-TYPE TRANSCRIPTIONAL REGULATOR RUTR"/>
    <property type="match status" value="1"/>
</dbReference>
<dbReference type="GO" id="GO:0003700">
    <property type="term" value="F:DNA-binding transcription factor activity"/>
    <property type="evidence" value="ECO:0007669"/>
    <property type="project" value="TreeGrafter"/>
</dbReference>
<proteinExistence type="predicted"/>
<protein>
    <submittedName>
        <fullName evidence="6">Probable transcription regulator protein, putative</fullName>
    </submittedName>
</protein>
<evidence type="ECO:0000259" key="5">
    <source>
        <dbReference type="PROSITE" id="PS50977"/>
    </source>
</evidence>
<dbReference type="PANTHER" id="PTHR30055:SF234">
    <property type="entry name" value="HTH-TYPE TRANSCRIPTIONAL REGULATOR BETI"/>
    <property type="match status" value="1"/>
</dbReference>
<reference evidence="6 7" key="1">
    <citation type="submission" date="2006-04" db="EMBL/GenBank/DDBJ databases">
        <authorList>
            <person name="Nierman W.C."/>
        </authorList>
    </citation>
    <scope>NUCLEOTIDE SEQUENCE [LARGE SCALE GENOMIC DNA]</scope>
    <source>
        <strain evidence="6 7">DW4/3-1</strain>
    </source>
</reference>
<dbReference type="Gene3D" id="1.10.357.10">
    <property type="entry name" value="Tetracycline Repressor, domain 2"/>
    <property type="match status" value="1"/>
</dbReference>
<evidence type="ECO:0000313" key="7">
    <source>
        <dbReference type="Proteomes" id="UP000032702"/>
    </source>
</evidence>
<keyword evidence="2 4" id="KW-0238">DNA-binding</keyword>
<evidence type="ECO:0000256" key="3">
    <source>
        <dbReference type="ARBA" id="ARBA00023163"/>
    </source>
</evidence>
<comment type="caution">
    <text evidence="6">The sequence shown here is derived from an EMBL/GenBank/DDBJ whole genome shotgun (WGS) entry which is preliminary data.</text>
</comment>
<gene>
    <name evidence="6" type="ORF">STIAU_7553</name>
</gene>
<evidence type="ECO:0000256" key="2">
    <source>
        <dbReference type="ARBA" id="ARBA00023125"/>
    </source>
</evidence>
<feature type="domain" description="HTH tetR-type" evidence="5">
    <location>
        <begin position="22"/>
        <end position="82"/>
    </location>
</feature>
<dbReference type="AlphaFoldDB" id="Q094S5"/>
<dbReference type="GO" id="GO:0000976">
    <property type="term" value="F:transcription cis-regulatory region binding"/>
    <property type="evidence" value="ECO:0007669"/>
    <property type="project" value="TreeGrafter"/>
</dbReference>
<feature type="DNA-binding region" description="H-T-H motif" evidence="4">
    <location>
        <begin position="45"/>
        <end position="64"/>
    </location>
</feature>
<dbReference type="PROSITE" id="PS50977">
    <property type="entry name" value="HTH_TETR_2"/>
    <property type="match status" value="1"/>
</dbReference>
<keyword evidence="3" id="KW-0804">Transcription</keyword>
<organism evidence="6 7">
    <name type="scientific">Stigmatella aurantiaca (strain DW4/3-1)</name>
    <dbReference type="NCBI Taxonomy" id="378806"/>
    <lineage>
        <taxon>Bacteria</taxon>
        <taxon>Pseudomonadati</taxon>
        <taxon>Myxococcota</taxon>
        <taxon>Myxococcia</taxon>
        <taxon>Myxococcales</taxon>
        <taxon>Cystobacterineae</taxon>
        <taxon>Archangiaceae</taxon>
        <taxon>Stigmatella</taxon>
    </lineage>
</organism>
<dbReference type="InterPro" id="IPR001647">
    <property type="entry name" value="HTH_TetR"/>
</dbReference>
<dbReference type="Proteomes" id="UP000032702">
    <property type="component" value="Unassembled WGS sequence"/>
</dbReference>
<keyword evidence="1" id="KW-0805">Transcription regulation</keyword>
<dbReference type="InterPro" id="IPR009057">
    <property type="entry name" value="Homeodomain-like_sf"/>
</dbReference>
<dbReference type="Pfam" id="PF00440">
    <property type="entry name" value="TetR_N"/>
    <property type="match status" value="1"/>
</dbReference>
<evidence type="ECO:0000256" key="1">
    <source>
        <dbReference type="ARBA" id="ARBA00023015"/>
    </source>
</evidence>
<dbReference type="SUPFAM" id="SSF46689">
    <property type="entry name" value="Homeodomain-like"/>
    <property type="match status" value="1"/>
</dbReference>
<dbReference type="InterPro" id="IPR050109">
    <property type="entry name" value="HTH-type_TetR-like_transc_reg"/>
</dbReference>
<sequence>MSRTPWKRTSFQGFGGMGTKEQDVQERILRATIVCIERDGLDATGIREIAREAQVNSAAISYYFRSKDKLIAQALEQTLEQAFGNVLVDFDRLRAEGLGIREAFEVLLEDVVGNTARYPRIAHAHLHDALVHQRYDGAAIQRLNAFLGDLALRLAPVTPHLSEDKLRLALTQIWSSLFLLSMMPRLFDQFILIDFDTLETRRTWVKQSCRLLFVS</sequence>
<accession>Q094S5</accession>
<name>Q094S5_STIAD</name>
<evidence type="ECO:0000256" key="4">
    <source>
        <dbReference type="PROSITE-ProRule" id="PRU00335"/>
    </source>
</evidence>
<evidence type="ECO:0000313" key="6">
    <source>
        <dbReference type="EMBL" id="EAU67263.1"/>
    </source>
</evidence>
<dbReference type="PATRIC" id="fig|378806.16.peg.6462"/>